<dbReference type="AlphaFoldDB" id="A0A059BW02"/>
<dbReference type="EMBL" id="KK198758">
    <property type="protein sequence ID" value="KCW70164.1"/>
    <property type="molecule type" value="Genomic_DNA"/>
</dbReference>
<dbReference type="Gramene" id="KCW70164">
    <property type="protein sequence ID" value="KCW70164"/>
    <property type="gene ID" value="EUGRSUZ_F03455"/>
</dbReference>
<evidence type="ECO:0000256" key="1">
    <source>
        <dbReference type="SAM" id="MobiDB-lite"/>
    </source>
</evidence>
<evidence type="ECO:0000313" key="2">
    <source>
        <dbReference type="EMBL" id="KCW70164.1"/>
    </source>
</evidence>
<organism evidence="2">
    <name type="scientific">Eucalyptus grandis</name>
    <name type="common">Flooded gum</name>
    <dbReference type="NCBI Taxonomy" id="71139"/>
    <lineage>
        <taxon>Eukaryota</taxon>
        <taxon>Viridiplantae</taxon>
        <taxon>Streptophyta</taxon>
        <taxon>Embryophyta</taxon>
        <taxon>Tracheophyta</taxon>
        <taxon>Spermatophyta</taxon>
        <taxon>Magnoliopsida</taxon>
        <taxon>eudicotyledons</taxon>
        <taxon>Gunneridae</taxon>
        <taxon>Pentapetalae</taxon>
        <taxon>rosids</taxon>
        <taxon>malvids</taxon>
        <taxon>Myrtales</taxon>
        <taxon>Myrtaceae</taxon>
        <taxon>Myrtoideae</taxon>
        <taxon>Eucalypteae</taxon>
        <taxon>Eucalyptus</taxon>
    </lineage>
</organism>
<proteinExistence type="predicted"/>
<protein>
    <submittedName>
        <fullName evidence="2">Uncharacterized protein</fullName>
    </submittedName>
</protein>
<sequence>MGSFFNVNEMVGIYKEKYCFHLSPSRVKTGPPLPIMGETTQIFQVSNCGAHKKAQGAHDASSPSDVPHPTITGSSTSIVLK</sequence>
<accession>A0A059BW02</accession>
<gene>
    <name evidence="2" type="ORF">EUGRSUZ_F03455</name>
</gene>
<feature type="compositionally biased region" description="Polar residues" evidence="1">
    <location>
        <begin position="71"/>
        <end position="81"/>
    </location>
</feature>
<feature type="region of interest" description="Disordered" evidence="1">
    <location>
        <begin position="53"/>
        <end position="81"/>
    </location>
</feature>
<reference evidence="2" key="1">
    <citation type="submission" date="2013-07" db="EMBL/GenBank/DDBJ databases">
        <title>The genome of Eucalyptus grandis.</title>
        <authorList>
            <person name="Schmutz J."/>
            <person name="Hayes R."/>
            <person name="Myburg A."/>
            <person name="Tuskan G."/>
            <person name="Grattapaglia D."/>
            <person name="Rokhsar D.S."/>
        </authorList>
    </citation>
    <scope>NUCLEOTIDE SEQUENCE</scope>
    <source>
        <tissue evidence="2">Leaf extractions</tissue>
    </source>
</reference>
<dbReference type="InParanoid" id="A0A059BW02"/>
<name>A0A059BW02_EUCGR</name>